<dbReference type="Pfam" id="PF00651">
    <property type="entry name" value="BTB"/>
    <property type="match status" value="1"/>
</dbReference>
<sequence>MGRRHNRVVYYRDFAYANHARRIVTMSSSNIGEAPAKTFAELLSGPLVDITVGEGANQRQWSLHRNLLCYHSEYLKAELQHSANTTPKSKTKGASENLRLDLEKDDPAGFELLVKWLYQGKLDDVSSITDDQEKYNYAVACQKLHNLCDRFEMPKLKNFAIDQYRKGLSEAGLVPDAEELNTIYRQSAKASPFRNLMVKIAARQIMDPDSDKNAESYRQCFENNSEFAIDLVNAIKSGTGGILFDDPTGGTNNCEFHDHANGPNCHQKGKKRQDSKTGK</sequence>
<protein>
    <recommendedName>
        <fullName evidence="2">BTB domain-containing protein</fullName>
    </recommendedName>
</protein>
<dbReference type="AlphaFoldDB" id="A0A9P4NMG5"/>
<keyword evidence="4" id="KW-1185">Reference proteome</keyword>
<proteinExistence type="predicted"/>
<organism evidence="3 4">
    <name type="scientific">Tothia fuscella</name>
    <dbReference type="NCBI Taxonomy" id="1048955"/>
    <lineage>
        <taxon>Eukaryota</taxon>
        <taxon>Fungi</taxon>
        <taxon>Dikarya</taxon>
        <taxon>Ascomycota</taxon>
        <taxon>Pezizomycotina</taxon>
        <taxon>Dothideomycetes</taxon>
        <taxon>Pleosporomycetidae</taxon>
        <taxon>Venturiales</taxon>
        <taxon>Cylindrosympodiaceae</taxon>
        <taxon>Tothia</taxon>
    </lineage>
</organism>
<feature type="domain" description="BTB" evidence="2">
    <location>
        <begin position="48"/>
        <end position="126"/>
    </location>
</feature>
<evidence type="ECO:0000313" key="4">
    <source>
        <dbReference type="Proteomes" id="UP000800235"/>
    </source>
</evidence>
<evidence type="ECO:0000256" key="1">
    <source>
        <dbReference type="SAM" id="MobiDB-lite"/>
    </source>
</evidence>
<evidence type="ECO:0000259" key="2">
    <source>
        <dbReference type="PROSITE" id="PS50097"/>
    </source>
</evidence>
<dbReference type="Gene3D" id="3.30.710.10">
    <property type="entry name" value="Potassium Channel Kv1.1, Chain A"/>
    <property type="match status" value="1"/>
</dbReference>
<dbReference type="CDD" id="cd18186">
    <property type="entry name" value="BTB_POZ_ZBTB_KLHL-like"/>
    <property type="match status" value="1"/>
</dbReference>
<dbReference type="Proteomes" id="UP000800235">
    <property type="component" value="Unassembled WGS sequence"/>
</dbReference>
<dbReference type="InterPro" id="IPR000210">
    <property type="entry name" value="BTB/POZ_dom"/>
</dbReference>
<dbReference type="EMBL" id="MU007061">
    <property type="protein sequence ID" value="KAF2427234.1"/>
    <property type="molecule type" value="Genomic_DNA"/>
</dbReference>
<accession>A0A9P4NMG5</accession>
<name>A0A9P4NMG5_9PEZI</name>
<dbReference type="PANTHER" id="PTHR47843">
    <property type="entry name" value="BTB DOMAIN-CONTAINING PROTEIN-RELATED"/>
    <property type="match status" value="1"/>
</dbReference>
<dbReference type="PANTHER" id="PTHR47843:SF2">
    <property type="entry name" value="BTB DOMAIN-CONTAINING PROTEIN"/>
    <property type="match status" value="1"/>
</dbReference>
<dbReference type="OrthoDB" id="194443at2759"/>
<evidence type="ECO:0000313" key="3">
    <source>
        <dbReference type="EMBL" id="KAF2427234.1"/>
    </source>
</evidence>
<dbReference type="PROSITE" id="PS50097">
    <property type="entry name" value="BTB"/>
    <property type="match status" value="1"/>
</dbReference>
<comment type="caution">
    <text evidence="3">The sequence shown here is derived from an EMBL/GenBank/DDBJ whole genome shotgun (WGS) entry which is preliminary data.</text>
</comment>
<gene>
    <name evidence="3" type="ORF">EJ08DRAFT_359382</name>
</gene>
<dbReference type="InterPro" id="IPR011333">
    <property type="entry name" value="SKP1/BTB/POZ_sf"/>
</dbReference>
<reference evidence="3" key="1">
    <citation type="journal article" date="2020" name="Stud. Mycol.">
        <title>101 Dothideomycetes genomes: a test case for predicting lifestyles and emergence of pathogens.</title>
        <authorList>
            <person name="Haridas S."/>
            <person name="Albert R."/>
            <person name="Binder M."/>
            <person name="Bloem J."/>
            <person name="Labutti K."/>
            <person name="Salamov A."/>
            <person name="Andreopoulos B."/>
            <person name="Baker S."/>
            <person name="Barry K."/>
            <person name="Bills G."/>
            <person name="Bluhm B."/>
            <person name="Cannon C."/>
            <person name="Castanera R."/>
            <person name="Culley D."/>
            <person name="Daum C."/>
            <person name="Ezra D."/>
            <person name="Gonzalez J."/>
            <person name="Henrissat B."/>
            <person name="Kuo A."/>
            <person name="Liang C."/>
            <person name="Lipzen A."/>
            <person name="Lutzoni F."/>
            <person name="Magnuson J."/>
            <person name="Mondo S."/>
            <person name="Nolan M."/>
            <person name="Ohm R."/>
            <person name="Pangilinan J."/>
            <person name="Park H.-J."/>
            <person name="Ramirez L."/>
            <person name="Alfaro M."/>
            <person name="Sun H."/>
            <person name="Tritt A."/>
            <person name="Yoshinaga Y."/>
            <person name="Zwiers L.-H."/>
            <person name="Turgeon B."/>
            <person name="Goodwin S."/>
            <person name="Spatafora J."/>
            <person name="Crous P."/>
            <person name="Grigoriev I."/>
        </authorList>
    </citation>
    <scope>NUCLEOTIDE SEQUENCE</scope>
    <source>
        <strain evidence="3">CBS 130266</strain>
    </source>
</reference>
<dbReference type="SUPFAM" id="SSF54695">
    <property type="entry name" value="POZ domain"/>
    <property type="match status" value="1"/>
</dbReference>
<feature type="region of interest" description="Disordered" evidence="1">
    <location>
        <begin position="258"/>
        <end position="279"/>
    </location>
</feature>